<evidence type="ECO:0000256" key="3">
    <source>
        <dbReference type="SAM" id="MobiDB-lite"/>
    </source>
</evidence>
<feature type="transmembrane region" description="Helical" evidence="4">
    <location>
        <begin position="303"/>
        <end position="325"/>
    </location>
</feature>
<sequence>MKKQSNEAGFQGSEQAKRLSSDIEDNIRYAQETLGTGPDILIRRLHLFQESKAAVLSIAGITDKASVNLLVDSMLSEYREESSLEKEGDPFQALVYRMLAVGGIRSLETLEDIDSAMLEGFTVVLLDGYDRAIAVNTGGGERRGVEEPSTQTVVRGPKEGFAESILTNISLLRTKIKSPNLRIDYKIIGRQTRTAVAVAYMKGISEDKVVDEVHRRLDAIETDSILDSGYIEEFIHEKNYSPFPLLQNTERPDAIAAGLLEGQVAIIVDGTPFALLAPVTFFKFFQSSEDYYQSYDIATFLRVIRFVSFFASMLLPSLYIAITTFHQEMLPTPLLISIAAQREGVPFPAIIEALIMELTFEILREAGVRMPRIIGSAISIVGALVLGQAAVQAGLISAAMVIVVSFTAIASFVIPAVNMGTSARLIRFAMMILAGSFGVFGIMAGLMVLLTHLSGLRSFGVPYLTPISPLVKNNLKDVFVRAPWWAMNKRPALFGKPGTSRQGKLEKKAISSQSGNSGEEEEGQ</sequence>
<keyword evidence="4" id="KW-1133">Transmembrane helix</keyword>
<feature type="transmembrane region" description="Helical" evidence="4">
    <location>
        <begin position="428"/>
        <end position="450"/>
    </location>
</feature>
<keyword evidence="2 4" id="KW-0472">Membrane</keyword>
<dbReference type="PANTHER" id="PTHR22550">
    <property type="entry name" value="SPORE GERMINATION PROTEIN"/>
    <property type="match status" value="1"/>
</dbReference>
<name>A0ABT9TXU0_PAEHA</name>
<keyword evidence="6" id="KW-1185">Reference proteome</keyword>
<evidence type="ECO:0000256" key="2">
    <source>
        <dbReference type="ARBA" id="ARBA00023136"/>
    </source>
</evidence>
<reference evidence="5 6" key="1">
    <citation type="submission" date="2023-07" db="EMBL/GenBank/DDBJ databases">
        <title>Sorghum-associated microbial communities from plants grown in Nebraska, USA.</title>
        <authorList>
            <person name="Schachtman D."/>
        </authorList>
    </citation>
    <scope>NUCLEOTIDE SEQUENCE [LARGE SCALE GENOMIC DNA]</scope>
    <source>
        <strain evidence="5 6">CC482</strain>
    </source>
</reference>
<evidence type="ECO:0000313" key="5">
    <source>
        <dbReference type="EMBL" id="MDQ0110874.1"/>
    </source>
</evidence>
<comment type="caution">
    <text evidence="5">The sequence shown here is derived from an EMBL/GenBank/DDBJ whole genome shotgun (WGS) entry which is preliminary data.</text>
</comment>
<evidence type="ECO:0000313" key="6">
    <source>
        <dbReference type="Proteomes" id="UP001229346"/>
    </source>
</evidence>
<keyword evidence="4" id="KW-0812">Transmembrane</keyword>
<gene>
    <name evidence="5" type="ORF">J2T15_000290</name>
</gene>
<dbReference type="Proteomes" id="UP001229346">
    <property type="component" value="Unassembled WGS sequence"/>
</dbReference>
<dbReference type="EMBL" id="JAUSSU010000001">
    <property type="protein sequence ID" value="MDQ0110874.1"/>
    <property type="molecule type" value="Genomic_DNA"/>
</dbReference>
<dbReference type="Pfam" id="PF03323">
    <property type="entry name" value="GerA"/>
    <property type="match status" value="1"/>
</dbReference>
<feature type="region of interest" description="Disordered" evidence="3">
    <location>
        <begin position="495"/>
        <end position="524"/>
    </location>
</feature>
<dbReference type="PANTHER" id="PTHR22550:SF5">
    <property type="entry name" value="LEUCINE ZIPPER PROTEIN 4"/>
    <property type="match status" value="1"/>
</dbReference>
<accession>A0ABT9TXU0</accession>
<feature type="transmembrane region" description="Helical" evidence="4">
    <location>
        <begin position="395"/>
        <end position="416"/>
    </location>
</feature>
<dbReference type="InterPro" id="IPR004995">
    <property type="entry name" value="Spore_Ger"/>
</dbReference>
<dbReference type="InterPro" id="IPR050768">
    <property type="entry name" value="UPF0353/GerABKA_families"/>
</dbReference>
<comment type="similarity">
    <text evidence="1">Belongs to the GerABKA family.</text>
</comment>
<protein>
    <submittedName>
        <fullName evidence="5">Spore germination protein KA</fullName>
    </submittedName>
</protein>
<proteinExistence type="inferred from homology"/>
<dbReference type="RefSeq" id="WP_307200315.1">
    <property type="nucleotide sequence ID" value="NZ_JAUSSU010000001.1"/>
</dbReference>
<evidence type="ECO:0000256" key="1">
    <source>
        <dbReference type="ARBA" id="ARBA00005278"/>
    </source>
</evidence>
<evidence type="ECO:0000256" key="4">
    <source>
        <dbReference type="SAM" id="Phobius"/>
    </source>
</evidence>
<organism evidence="5 6">
    <name type="scientific">Paenibacillus harenae</name>
    <dbReference type="NCBI Taxonomy" id="306543"/>
    <lineage>
        <taxon>Bacteria</taxon>
        <taxon>Bacillati</taxon>
        <taxon>Bacillota</taxon>
        <taxon>Bacilli</taxon>
        <taxon>Bacillales</taxon>
        <taxon>Paenibacillaceae</taxon>
        <taxon>Paenibacillus</taxon>
    </lineage>
</organism>
<dbReference type="PIRSF" id="PIRSF005690">
    <property type="entry name" value="GerBA"/>
    <property type="match status" value="1"/>
</dbReference>